<protein>
    <submittedName>
        <fullName evidence="2">Transglutaminase family protein</fullName>
    </submittedName>
</protein>
<evidence type="ECO:0000313" key="2">
    <source>
        <dbReference type="EMBL" id="RKF21265.1"/>
    </source>
</evidence>
<gene>
    <name evidence="2" type="ORF">D6851_08900</name>
</gene>
<dbReference type="SMART" id="SM00460">
    <property type="entry name" value="TGc"/>
    <property type="match status" value="1"/>
</dbReference>
<accession>A0A420EKN9</accession>
<keyword evidence="3" id="KW-1185">Reference proteome</keyword>
<feature type="domain" description="Transglutaminase-like" evidence="1">
    <location>
        <begin position="158"/>
        <end position="225"/>
    </location>
</feature>
<comment type="caution">
    <text evidence="2">The sequence shown here is derived from an EMBL/GenBank/DDBJ whole genome shotgun (WGS) entry which is preliminary data.</text>
</comment>
<dbReference type="Gene3D" id="2.60.40.2250">
    <property type="match status" value="1"/>
</dbReference>
<dbReference type="SUPFAM" id="SSF54001">
    <property type="entry name" value="Cysteine proteinases"/>
    <property type="match status" value="1"/>
</dbReference>
<dbReference type="EMBL" id="RAPF01000004">
    <property type="protein sequence ID" value="RKF21265.1"/>
    <property type="molecule type" value="Genomic_DNA"/>
</dbReference>
<name>A0A420EKN9_9SPHN</name>
<proteinExistence type="predicted"/>
<dbReference type="InterPro" id="IPR002931">
    <property type="entry name" value="Transglutaminase-like"/>
</dbReference>
<dbReference type="OrthoDB" id="5438043at2"/>
<organism evidence="2 3">
    <name type="scientific">Altericroceibacterium spongiae</name>
    <dbReference type="NCBI Taxonomy" id="2320269"/>
    <lineage>
        <taxon>Bacteria</taxon>
        <taxon>Pseudomonadati</taxon>
        <taxon>Pseudomonadota</taxon>
        <taxon>Alphaproteobacteria</taxon>
        <taxon>Sphingomonadales</taxon>
        <taxon>Erythrobacteraceae</taxon>
        <taxon>Altericroceibacterium</taxon>
    </lineage>
</organism>
<dbReference type="Gene3D" id="3.10.620.30">
    <property type="match status" value="1"/>
</dbReference>
<dbReference type="PANTHER" id="PTHR33490">
    <property type="entry name" value="BLR5614 PROTEIN-RELATED"/>
    <property type="match status" value="1"/>
</dbReference>
<dbReference type="InterPro" id="IPR038765">
    <property type="entry name" value="Papain-like_cys_pep_sf"/>
</dbReference>
<evidence type="ECO:0000313" key="3">
    <source>
        <dbReference type="Proteomes" id="UP000284395"/>
    </source>
</evidence>
<dbReference type="Proteomes" id="UP000284395">
    <property type="component" value="Unassembled WGS sequence"/>
</dbReference>
<sequence length="267" mass="29782">MTIEISAHFTFELDGPTDILLQYEAADIPEQSVLWTDSRIDKSDYFARVAAQDEIGTRIWLRKEGHCEVDYKARIAIHRLTADLSALPAMQQHELPGETVQYLFDSRYCPAERFHSFVQEEFGTIEGGAKIVAMRDWVADHMSYEPGSSHSNTTALDSFVERRGICRDYAHVIVTMARAAGIPARYVSVYAPDVAPPDFHAIAEVFLADPDGSGRGTWHMVDGTFMADPEHTVKIGVGRDAADVSFLTSFGACDFREKTVRTEIVSD</sequence>
<dbReference type="Pfam" id="PF01841">
    <property type="entry name" value="Transglut_core"/>
    <property type="match status" value="1"/>
</dbReference>
<dbReference type="PANTHER" id="PTHR33490:SF12">
    <property type="entry name" value="BLL5557 PROTEIN"/>
    <property type="match status" value="1"/>
</dbReference>
<dbReference type="AlphaFoldDB" id="A0A420EKN9"/>
<reference evidence="2 3" key="1">
    <citation type="submission" date="2018-09" db="EMBL/GenBank/DDBJ databases">
        <title>Altererythrobacter spongiae sp. nov., isolated from a marine sponge.</title>
        <authorList>
            <person name="Zhuang L."/>
            <person name="Luo L."/>
        </authorList>
    </citation>
    <scope>NUCLEOTIDE SEQUENCE [LARGE SCALE GENOMIC DNA]</scope>
    <source>
        <strain evidence="2 3">HN-Y73</strain>
    </source>
</reference>
<evidence type="ECO:0000259" key="1">
    <source>
        <dbReference type="SMART" id="SM00460"/>
    </source>
</evidence>